<feature type="transmembrane region" description="Helical" evidence="2">
    <location>
        <begin position="115"/>
        <end position="136"/>
    </location>
</feature>
<dbReference type="EMBL" id="NRSJ01000043">
    <property type="protein sequence ID" value="MBK1706492.1"/>
    <property type="molecule type" value="Genomic_DNA"/>
</dbReference>
<feature type="compositionally biased region" description="Basic and acidic residues" evidence="1">
    <location>
        <begin position="505"/>
        <end position="521"/>
    </location>
</feature>
<comment type="caution">
    <text evidence="3">The sequence shown here is derived from an EMBL/GenBank/DDBJ whole genome shotgun (WGS) entry which is preliminary data.</text>
</comment>
<feature type="compositionally biased region" description="Low complexity" evidence="1">
    <location>
        <begin position="537"/>
        <end position="553"/>
    </location>
</feature>
<accession>A0AAJ0XC28</accession>
<sequence length="772" mass="84206">MDLPFRRHRLAQNGASHRKPPRLRWSVPDLIDFDYYVAEDEQRSREQPAERKRLAERDRRLYKEEIAPIIGDAGTHTITHRSRALRWWLELRRRQEDPALAELLPGTAFERGQRLVTYAMGLLGFAIGVGVASALLDYDGQTPVNVSWYLFWLVLLQLLLVGTTLTLWYGRRSRVVRGAARDISIIGYLIRPLFSRAARWVQQQRLAHVSPDLQQRVSARQGLIQSRYALYGPAAYLPMLIPAQVFGIGFNLGAILVTIALEWFTDLAFGWGSALNISAGAVHGLTQLIALPWSWFFGEGVGLPTLEQVAGTRISLKDPLFVLDAENLRSWRWFLVLAVFTYGLLPRVILLGLSALKQRRALAALPFTHQSAQAPYARMITPSLAIGTAHTGDGPEMPIPTPLKPLTSPTAAPRPPKPTGPITTVPTPQTASERPVAEQAKRLAAQTARAKGEPAQPTEARDRAAAATEPASATTPPRAEAPTREEQTERAEPQAEPAPTEGEASGERVGREATRRAEAEPKRKRGRDKTAAPPPKATTSSPSAKAAASEMPPSSRPSPGKPADQAPAAKPAAEPAAEPAARAPQQAPAAEQAGRSVEPAAQQEPPLPAEDETAKPVVSVDADACVLLLHIDVSDLLEERDHARLQQLLLQQSGWRVAAAATFGGGRAMSEQATELIEGADWHAPPPRVALIQDGSQPPITENLRFIRAVRAVAGEQAQILLALIGDPDDTEDDPLPPLSDFDFTDWQRKVEQMGDPYLRLVMLANADDGDQ</sequence>
<gene>
    <name evidence="3" type="ORF">CKO40_18535</name>
</gene>
<feature type="transmembrane region" description="Helical" evidence="2">
    <location>
        <begin position="148"/>
        <end position="169"/>
    </location>
</feature>
<dbReference type="Pfam" id="PF11067">
    <property type="entry name" value="DUF2868"/>
    <property type="match status" value="1"/>
</dbReference>
<keyword evidence="2" id="KW-1133">Transmembrane helix</keyword>
<dbReference type="Proteomes" id="UP001296776">
    <property type="component" value="Unassembled WGS sequence"/>
</dbReference>
<evidence type="ECO:0000256" key="1">
    <source>
        <dbReference type="SAM" id="MobiDB-lite"/>
    </source>
</evidence>
<dbReference type="InterPro" id="IPR021296">
    <property type="entry name" value="DUF2868"/>
</dbReference>
<name>A0AAJ0XC28_9GAMM</name>
<feature type="transmembrane region" description="Helical" evidence="2">
    <location>
        <begin position="331"/>
        <end position="353"/>
    </location>
</feature>
<evidence type="ECO:0008006" key="5">
    <source>
        <dbReference type="Google" id="ProtNLM"/>
    </source>
</evidence>
<feature type="compositionally biased region" description="Low complexity" evidence="1">
    <location>
        <begin position="465"/>
        <end position="480"/>
    </location>
</feature>
<keyword evidence="2" id="KW-0472">Membrane</keyword>
<feature type="region of interest" description="Disordered" evidence="1">
    <location>
        <begin position="387"/>
        <end position="615"/>
    </location>
</feature>
<proteinExistence type="predicted"/>
<feature type="compositionally biased region" description="Basic and acidic residues" evidence="1">
    <location>
        <begin position="481"/>
        <end position="493"/>
    </location>
</feature>
<feature type="compositionally biased region" description="Low complexity" evidence="1">
    <location>
        <begin position="562"/>
        <end position="604"/>
    </location>
</feature>
<evidence type="ECO:0000313" key="4">
    <source>
        <dbReference type="Proteomes" id="UP001296776"/>
    </source>
</evidence>
<dbReference type="AlphaFoldDB" id="A0AAJ0XC28"/>
<evidence type="ECO:0000256" key="2">
    <source>
        <dbReference type="SAM" id="Phobius"/>
    </source>
</evidence>
<reference evidence="3" key="1">
    <citation type="submission" date="2017-08" db="EMBL/GenBank/DDBJ databases">
        <authorList>
            <person name="Imhoff J.F."/>
            <person name="Rahn T."/>
            <person name="Kuenzel S."/>
            <person name="Neulinger S.C."/>
        </authorList>
    </citation>
    <scope>NUCLEOTIDE SEQUENCE</scope>
    <source>
        <strain evidence="3">DSM 11080</strain>
    </source>
</reference>
<evidence type="ECO:0000313" key="3">
    <source>
        <dbReference type="EMBL" id="MBK1706492.1"/>
    </source>
</evidence>
<dbReference type="RefSeq" id="WP_200347945.1">
    <property type="nucleotide sequence ID" value="NZ_NRSJ01000043.1"/>
</dbReference>
<keyword evidence="2" id="KW-0812">Transmembrane</keyword>
<feature type="transmembrane region" description="Helical" evidence="2">
    <location>
        <begin position="235"/>
        <end position="261"/>
    </location>
</feature>
<protein>
    <recommendedName>
        <fullName evidence="5">DUF2868 domain-containing protein</fullName>
    </recommendedName>
</protein>
<organism evidence="3 4">
    <name type="scientific">Halochromatium glycolicum</name>
    <dbReference type="NCBI Taxonomy" id="85075"/>
    <lineage>
        <taxon>Bacteria</taxon>
        <taxon>Pseudomonadati</taxon>
        <taxon>Pseudomonadota</taxon>
        <taxon>Gammaproteobacteria</taxon>
        <taxon>Chromatiales</taxon>
        <taxon>Chromatiaceae</taxon>
        <taxon>Halochromatium</taxon>
    </lineage>
</organism>
<feature type="compositionally biased region" description="Polar residues" evidence="1">
    <location>
        <begin position="421"/>
        <end position="432"/>
    </location>
</feature>
<keyword evidence="4" id="KW-1185">Reference proteome</keyword>
<reference evidence="3" key="2">
    <citation type="journal article" date="2020" name="Microorganisms">
        <title>Osmotic Adaptation and Compatible Solute Biosynthesis of Phototrophic Bacteria as Revealed from Genome Analyses.</title>
        <authorList>
            <person name="Imhoff J.F."/>
            <person name="Rahn T."/>
            <person name="Kunzel S."/>
            <person name="Keller A."/>
            <person name="Neulinger S.C."/>
        </authorList>
    </citation>
    <scope>NUCLEOTIDE SEQUENCE</scope>
    <source>
        <strain evidence="3">DSM 11080</strain>
    </source>
</reference>